<dbReference type="PANTHER" id="PTHR43280">
    <property type="entry name" value="ARAC-FAMILY TRANSCRIPTIONAL REGULATOR"/>
    <property type="match status" value="1"/>
</dbReference>
<evidence type="ECO:0000259" key="4">
    <source>
        <dbReference type="PROSITE" id="PS01124"/>
    </source>
</evidence>
<dbReference type="AlphaFoldDB" id="A0A0B7GYE7"/>
<reference evidence="6" key="1">
    <citation type="submission" date="2015-01" db="EMBL/GenBank/DDBJ databases">
        <authorList>
            <person name="MANFREDI Pablo"/>
        </authorList>
    </citation>
    <scope>NUCLEOTIDE SEQUENCE [LARGE SCALE GENOMIC DNA]</scope>
    <source>
        <strain evidence="6">Ccyn2B</strain>
    </source>
</reference>
<feature type="domain" description="HTH araC/xylS-type" evidence="4">
    <location>
        <begin position="213"/>
        <end position="311"/>
    </location>
</feature>
<proteinExistence type="predicted"/>
<dbReference type="Proteomes" id="UP000038055">
    <property type="component" value="Unassembled WGS sequence"/>
</dbReference>
<dbReference type="PANTHER" id="PTHR43280:SF28">
    <property type="entry name" value="HTH-TYPE TRANSCRIPTIONAL ACTIVATOR RHAS"/>
    <property type="match status" value="1"/>
</dbReference>
<dbReference type="eggNOG" id="COG2207">
    <property type="taxonomic scope" value="Bacteria"/>
</dbReference>
<gene>
    <name evidence="5" type="ORF">CCYN2B_10026</name>
</gene>
<evidence type="ECO:0000313" key="5">
    <source>
        <dbReference type="EMBL" id="CEN32371.1"/>
    </source>
</evidence>
<dbReference type="InterPro" id="IPR009057">
    <property type="entry name" value="Homeodomain-like_sf"/>
</dbReference>
<keyword evidence="6" id="KW-1185">Reference proteome</keyword>
<dbReference type="GO" id="GO:0003700">
    <property type="term" value="F:DNA-binding transcription factor activity"/>
    <property type="evidence" value="ECO:0007669"/>
    <property type="project" value="InterPro"/>
</dbReference>
<dbReference type="Gene3D" id="1.10.10.60">
    <property type="entry name" value="Homeodomain-like"/>
    <property type="match status" value="1"/>
</dbReference>
<name>A0A0B7GYE7_9FLAO</name>
<dbReference type="PRINTS" id="PR00032">
    <property type="entry name" value="HTHARAC"/>
</dbReference>
<dbReference type="Pfam" id="PF12833">
    <property type="entry name" value="HTH_18"/>
    <property type="match status" value="1"/>
</dbReference>
<dbReference type="STRING" id="28189.CCYN74_10043"/>
<dbReference type="InterPro" id="IPR020449">
    <property type="entry name" value="Tscrpt_reg_AraC-type_HTH"/>
</dbReference>
<organism evidence="5 6">
    <name type="scientific">Capnocytophaga cynodegmi</name>
    <dbReference type="NCBI Taxonomy" id="28189"/>
    <lineage>
        <taxon>Bacteria</taxon>
        <taxon>Pseudomonadati</taxon>
        <taxon>Bacteroidota</taxon>
        <taxon>Flavobacteriia</taxon>
        <taxon>Flavobacteriales</taxon>
        <taxon>Flavobacteriaceae</taxon>
        <taxon>Capnocytophaga</taxon>
    </lineage>
</organism>
<dbReference type="InterPro" id="IPR018060">
    <property type="entry name" value="HTH_AraC"/>
</dbReference>
<accession>A0A0B7GYE7</accession>
<evidence type="ECO:0000256" key="1">
    <source>
        <dbReference type="ARBA" id="ARBA00023015"/>
    </source>
</evidence>
<evidence type="ECO:0000256" key="3">
    <source>
        <dbReference type="ARBA" id="ARBA00023163"/>
    </source>
</evidence>
<dbReference type="EMBL" id="CDOD01000001">
    <property type="protein sequence ID" value="CEN32371.1"/>
    <property type="molecule type" value="Genomic_DNA"/>
</dbReference>
<dbReference type="GO" id="GO:0043565">
    <property type="term" value="F:sequence-specific DNA binding"/>
    <property type="evidence" value="ECO:0007669"/>
    <property type="project" value="InterPro"/>
</dbReference>
<keyword evidence="3" id="KW-0804">Transcription</keyword>
<evidence type="ECO:0000313" key="6">
    <source>
        <dbReference type="Proteomes" id="UP000038055"/>
    </source>
</evidence>
<protein>
    <submittedName>
        <fullName evidence="5">Transcriptional regulator, AraC family</fullName>
    </submittedName>
</protein>
<dbReference type="SMART" id="SM00342">
    <property type="entry name" value="HTH_ARAC"/>
    <property type="match status" value="1"/>
</dbReference>
<dbReference type="SUPFAM" id="SSF46689">
    <property type="entry name" value="Homeodomain-like"/>
    <property type="match status" value="2"/>
</dbReference>
<keyword evidence="1" id="KW-0805">Transcription regulation</keyword>
<evidence type="ECO:0000256" key="2">
    <source>
        <dbReference type="ARBA" id="ARBA00023125"/>
    </source>
</evidence>
<dbReference type="PROSITE" id="PS01124">
    <property type="entry name" value="HTH_ARAC_FAMILY_2"/>
    <property type="match status" value="1"/>
</dbReference>
<sequence length="316" mass="37273">MNNFCIFVSVLNIFKMRKESLAQKGDPSKVEQIFTSVRLKLWCCRYWQLQKWDTTDMAFPYWRIYWNKNYGGIIGYNQKEYAMSPDTLYIIPPNTPYFSCFLSSKNDNSQNGQVIGKRVDEDEDEQIISKNSLLHLYIHFNLGIPFDYVKEGIYTIDLSPFQKQKLENLTQYLKKGNIFDFSTTMYLQSLIFEFISQLNSTLWDSARMDKRVLTVIRYIDRNISQNYTNDELASLVHMATNSFSRLFHNVMETPLQLFIKERKINNACGLFDHSELSIEEVAHQLGFADRYHFSRIFKQIRGVSPGEYCKIRKLIS</sequence>
<keyword evidence="2" id="KW-0238">DNA-binding</keyword>